<keyword evidence="1" id="KW-0813">Transport</keyword>
<evidence type="ECO:0000256" key="2">
    <source>
        <dbReference type="ARBA" id="ARBA00022741"/>
    </source>
</evidence>
<dbReference type="AlphaFoldDB" id="A0AAJ0X7D5"/>
<dbReference type="InterPro" id="IPR008995">
    <property type="entry name" value="Mo/tungstate-bd_C_term_dom"/>
</dbReference>
<evidence type="ECO:0000256" key="1">
    <source>
        <dbReference type="ARBA" id="ARBA00022448"/>
    </source>
</evidence>
<dbReference type="RefSeq" id="WP_200343607.1">
    <property type="nucleotide sequence ID" value="NZ_NRSJ01000001.1"/>
</dbReference>
<dbReference type="FunFam" id="3.40.50.300:FF:000425">
    <property type="entry name" value="Probable ABC transporter, ATP-binding subunit"/>
    <property type="match status" value="1"/>
</dbReference>
<evidence type="ECO:0000313" key="6">
    <source>
        <dbReference type="Proteomes" id="UP001296776"/>
    </source>
</evidence>
<reference evidence="5" key="2">
    <citation type="journal article" date="2020" name="Microorganisms">
        <title>Osmotic Adaptation and Compatible Solute Biosynthesis of Phototrophic Bacteria as Revealed from Genome Analyses.</title>
        <authorList>
            <person name="Imhoff J.F."/>
            <person name="Rahn T."/>
            <person name="Kunzel S."/>
            <person name="Keller A."/>
            <person name="Neulinger S.C."/>
        </authorList>
    </citation>
    <scope>NUCLEOTIDE SEQUENCE</scope>
    <source>
        <strain evidence="5">DSM 11080</strain>
    </source>
</reference>
<dbReference type="InterPro" id="IPR013611">
    <property type="entry name" value="Transp-assoc_OB_typ2"/>
</dbReference>
<name>A0AAJ0X7D5_9GAMM</name>
<dbReference type="PANTHER" id="PTHR42781:SF4">
    <property type="entry name" value="SPERMIDINE_PUTRESCINE IMPORT ATP-BINDING PROTEIN POTA"/>
    <property type="match status" value="1"/>
</dbReference>
<dbReference type="GO" id="GO:0043190">
    <property type="term" value="C:ATP-binding cassette (ABC) transporter complex"/>
    <property type="evidence" value="ECO:0007669"/>
    <property type="project" value="InterPro"/>
</dbReference>
<dbReference type="InterPro" id="IPR027417">
    <property type="entry name" value="P-loop_NTPase"/>
</dbReference>
<dbReference type="InterPro" id="IPR017871">
    <property type="entry name" value="ABC_transporter-like_CS"/>
</dbReference>
<comment type="caution">
    <text evidence="5">The sequence shown here is derived from an EMBL/GenBank/DDBJ whole genome shotgun (WGS) entry which is preliminary data.</text>
</comment>
<dbReference type="EMBL" id="NRSJ01000001">
    <property type="protein sequence ID" value="MBK1703009.1"/>
    <property type="molecule type" value="Genomic_DNA"/>
</dbReference>
<reference evidence="5" key="1">
    <citation type="submission" date="2017-08" db="EMBL/GenBank/DDBJ databases">
        <authorList>
            <person name="Imhoff J.F."/>
            <person name="Rahn T."/>
            <person name="Kuenzel S."/>
            <person name="Neulinger S.C."/>
        </authorList>
    </citation>
    <scope>NUCLEOTIDE SEQUENCE</scope>
    <source>
        <strain evidence="5">DSM 11080</strain>
    </source>
</reference>
<gene>
    <name evidence="5" type="ORF">CKO40_00185</name>
</gene>
<accession>A0AAJ0X7D5</accession>
<dbReference type="GO" id="GO:0015697">
    <property type="term" value="P:quaternary ammonium group transport"/>
    <property type="evidence" value="ECO:0007669"/>
    <property type="project" value="UniProtKB-ARBA"/>
</dbReference>
<dbReference type="Gene3D" id="3.40.50.300">
    <property type="entry name" value="P-loop containing nucleotide triphosphate hydrolases"/>
    <property type="match status" value="1"/>
</dbReference>
<dbReference type="Pfam" id="PF00005">
    <property type="entry name" value="ABC_tran"/>
    <property type="match status" value="1"/>
</dbReference>
<dbReference type="SUPFAM" id="SSF50331">
    <property type="entry name" value="MOP-like"/>
    <property type="match status" value="1"/>
</dbReference>
<evidence type="ECO:0000259" key="4">
    <source>
        <dbReference type="PROSITE" id="PS50893"/>
    </source>
</evidence>
<organism evidence="5 6">
    <name type="scientific">Halochromatium glycolicum</name>
    <dbReference type="NCBI Taxonomy" id="85075"/>
    <lineage>
        <taxon>Bacteria</taxon>
        <taxon>Pseudomonadati</taxon>
        <taxon>Pseudomonadota</taxon>
        <taxon>Gammaproteobacteria</taxon>
        <taxon>Chromatiales</taxon>
        <taxon>Chromatiaceae</taxon>
        <taxon>Halochromatium</taxon>
    </lineage>
</organism>
<evidence type="ECO:0000313" key="5">
    <source>
        <dbReference type="EMBL" id="MBK1703009.1"/>
    </source>
</evidence>
<protein>
    <recommendedName>
        <fullName evidence="4">ABC transporter domain-containing protein</fullName>
    </recommendedName>
</protein>
<dbReference type="Proteomes" id="UP001296776">
    <property type="component" value="Unassembled WGS sequence"/>
</dbReference>
<keyword evidence="6" id="KW-1185">Reference proteome</keyword>
<evidence type="ECO:0000256" key="3">
    <source>
        <dbReference type="ARBA" id="ARBA00022840"/>
    </source>
</evidence>
<dbReference type="SMART" id="SM00382">
    <property type="entry name" value="AAA"/>
    <property type="match status" value="1"/>
</dbReference>
<dbReference type="PANTHER" id="PTHR42781">
    <property type="entry name" value="SPERMIDINE/PUTRESCINE IMPORT ATP-BINDING PROTEIN POTA"/>
    <property type="match status" value="1"/>
</dbReference>
<dbReference type="PROSITE" id="PS50893">
    <property type="entry name" value="ABC_TRANSPORTER_2"/>
    <property type="match status" value="1"/>
</dbReference>
<dbReference type="GO" id="GO:0016887">
    <property type="term" value="F:ATP hydrolysis activity"/>
    <property type="evidence" value="ECO:0007669"/>
    <property type="project" value="InterPro"/>
</dbReference>
<dbReference type="InterPro" id="IPR003439">
    <property type="entry name" value="ABC_transporter-like_ATP-bd"/>
</dbReference>
<keyword evidence="2" id="KW-0547">Nucleotide-binding</keyword>
<keyword evidence="3" id="KW-0067">ATP-binding</keyword>
<dbReference type="Pfam" id="PF08402">
    <property type="entry name" value="TOBE_2"/>
    <property type="match status" value="1"/>
</dbReference>
<dbReference type="InterPro" id="IPR050093">
    <property type="entry name" value="ABC_SmlMolc_Importer"/>
</dbReference>
<dbReference type="InterPro" id="IPR003593">
    <property type="entry name" value="AAA+_ATPase"/>
</dbReference>
<dbReference type="PROSITE" id="PS00211">
    <property type="entry name" value="ABC_TRANSPORTER_1"/>
    <property type="match status" value="1"/>
</dbReference>
<sequence length="337" mass="37090">MLRGTALTRATRTRTILNNLSFEVPAGTTATVLGPSGSGKTTLLRLVMGLDRPDTGELRLGDQLLSSPDRHVPPQKRGMSMVFQEFTLFPNLDVEGNVAFGVKRARDAETRVDALLELLEISQLKHRRIDNLSGGEQQRVALARALAVAPRVLLMDEPFSNIDAMLRQRLFERLHSYLRANGITALVATHDHQEAFYFSDHILVLKDGRLIDHNPPRRIYEQPANAWVAEFFGDTNLLTGAELGVLAPGRPLQPAARYLVRPETIELTDPGSGAAAATVAKTVYYGAYQEVRLRLEGTGPEIRVHCTGPKTLRVGEQVGLMLRTDAAPHPINDEPAD</sequence>
<dbReference type="GO" id="GO:0005524">
    <property type="term" value="F:ATP binding"/>
    <property type="evidence" value="ECO:0007669"/>
    <property type="project" value="UniProtKB-KW"/>
</dbReference>
<proteinExistence type="predicted"/>
<dbReference type="GO" id="GO:0022857">
    <property type="term" value="F:transmembrane transporter activity"/>
    <property type="evidence" value="ECO:0007669"/>
    <property type="project" value="InterPro"/>
</dbReference>
<dbReference type="SUPFAM" id="SSF52540">
    <property type="entry name" value="P-loop containing nucleoside triphosphate hydrolases"/>
    <property type="match status" value="1"/>
</dbReference>
<feature type="domain" description="ABC transporter" evidence="4">
    <location>
        <begin position="2"/>
        <end position="232"/>
    </location>
</feature>